<evidence type="ECO:0000313" key="3">
    <source>
        <dbReference type="Proteomes" id="UP000245624"/>
    </source>
</evidence>
<feature type="transmembrane region" description="Helical" evidence="1">
    <location>
        <begin position="100"/>
        <end position="123"/>
    </location>
</feature>
<keyword evidence="1" id="KW-0472">Membrane</keyword>
<evidence type="ECO:0000256" key="1">
    <source>
        <dbReference type="SAM" id="Phobius"/>
    </source>
</evidence>
<protein>
    <submittedName>
        <fullName evidence="2">Uncharacterized protein</fullName>
    </submittedName>
</protein>
<dbReference type="AlphaFoldDB" id="A0A317L3T6"/>
<comment type="caution">
    <text evidence="2">The sequence shown here is derived from an EMBL/GenBank/DDBJ whole genome shotgun (WGS) entry which is preliminary data.</text>
</comment>
<reference evidence="2 3" key="1">
    <citation type="submission" date="2018-05" db="EMBL/GenBank/DDBJ databases">
        <title>Genomic analysis of Gracilibacillus dipsosauri DD1 reveals novel features of a salt-tolerant amylase.</title>
        <authorList>
            <person name="Deutch C.E."/>
            <person name="Yang S."/>
        </authorList>
    </citation>
    <scope>NUCLEOTIDE SEQUENCE [LARGE SCALE GENOMIC DNA]</scope>
    <source>
        <strain evidence="2 3">DD1</strain>
    </source>
</reference>
<feature type="transmembrane region" description="Helical" evidence="1">
    <location>
        <begin position="69"/>
        <end position="88"/>
    </location>
</feature>
<keyword evidence="3" id="KW-1185">Reference proteome</keyword>
<feature type="transmembrane region" description="Helical" evidence="1">
    <location>
        <begin position="44"/>
        <end position="62"/>
    </location>
</feature>
<accession>A0A317L3T6</accession>
<proteinExistence type="predicted"/>
<keyword evidence="1" id="KW-0812">Transmembrane</keyword>
<name>A0A317L3T6_9BACI</name>
<sequence>MNSDRNITFSSVLFVVGYCLGILVFLYQVFISSDIPISFTTTEALQVQILHFISTFFIFVAYFSSNNKILHYIMLGFITIALVIQIIINRNMMLHEQTAVVILSLAPLLHLSLLLLTLIYKFCLRSFSQKRD</sequence>
<keyword evidence="1" id="KW-1133">Transmembrane helix</keyword>
<dbReference type="Proteomes" id="UP000245624">
    <property type="component" value="Unassembled WGS sequence"/>
</dbReference>
<gene>
    <name evidence="2" type="ORF">DLJ74_01555</name>
</gene>
<feature type="transmembrane region" description="Helical" evidence="1">
    <location>
        <begin position="12"/>
        <end position="32"/>
    </location>
</feature>
<organism evidence="2 3">
    <name type="scientific">Gracilibacillus dipsosauri</name>
    <dbReference type="NCBI Taxonomy" id="178340"/>
    <lineage>
        <taxon>Bacteria</taxon>
        <taxon>Bacillati</taxon>
        <taxon>Bacillota</taxon>
        <taxon>Bacilli</taxon>
        <taxon>Bacillales</taxon>
        <taxon>Bacillaceae</taxon>
        <taxon>Gracilibacillus</taxon>
    </lineage>
</organism>
<dbReference type="EMBL" id="QGTD01000003">
    <property type="protein sequence ID" value="PWU70176.1"/>
    <property type="molecule type" value="Genomic_DNA"/>
</dbReference>
<evidence type="ECO:0000313" key="2">
    <source>
        <dbReference type="EMBL" id="PWU70176.1"/>
    </source>
</evidence>